<evidence type="ECO:0000313" key="3">
    <source>
        <dbReference type="Proteomes" id="UP000002630"/>
    </source>
</evidence>
<dbReference type="SUPFAM" id="SSF46938">
    <property type="entry name" value="CRAL/TRIO N-terminal domain"/>
    <property type="match status" value="1"/>
</dbReference>
<dbReference type="PANTHER" id="PTHR45824:SF6">
    <property type="entry name" value="F16L1.9 PROTEIN"/>
    <property type="match status" value="1"/>
</dbReference>
<dbReference type="Pfam" id="PF03765">
    <property type="entry name" value="CRAL_TRIO_N"/>
    <property type="match status" value="1"/>
</dbReference>
<dbReference type="CDD" id="cd00170">
    <property type="entry name" value="SEC14"/>
    <property type="match status" value="1"/>
</dbReference>
<dbReference type="InterPro" id="IPR052578">
    <property type="entry name" value="PI_Transfer_CRAL-TRIO"/>
</dbReference>
<dbReference type="Proteomes" id="UP000002630">
    <property type="component" value="Linkage Group LG25"/>
</dbReference>
<dbReference type="PROSITE" id="PS50191">
    <property type="entry name" value="CRAL_TRIO"/>
    <property type="match status" value="1"/>
</dbReference>
<dbReference type="InterPro" id="IPR036865">
    <property type="entry name" value="CRAL-TRIO_dom_sf"/>
</dbReference>
<dbReference type="InterPro" id="IPR011074">
    <property type="entry name" value="CRAL/TRIO_N_dom"/>
</dbReference>
<reference evidence="2 3" key="1">
    <citation type="journal article" date="2010" name="Nature">
        <title>The Ectocarpus genome and the independent evolution of multicellularity in brown algae.</title>
        <authorList>
            <person name="Cock J.M."/>
            <person name="Sterck L."/>
            <person name="Rouze P."/>
            <person name="Scornet D."/>
            <person name="Allen A.E."/>
            <person name="Amoutzias G."/>
            <person name="Anthouard V."/>
            <person name="Artiguenave F."/>
            <person name="Aury J.M."/>
            <person name="Badger J.H."/>
            <person name="Beszteri B."/>
            <person name="Billiau K."/>
            <person name="Bonnet E."/>
            <person name="Bothwell J.H."/>
            <person name="Bowler C."/>
            <person name="Boyen C."/>
            <person name="Brownlee C."/>
            <person name="Carrano C.J."/>
            <person name="Charrier B."/>
            <person name="Cho G.Y."/>
            <person name="Coelho S.M."/>
            <person name="Collen J."/>
            <person name="Corre E."/>
            <person name="Da Silva C."/>
            <person name="Delage L."/>
            <person name="Delaroque N."/>
            <person name="Dittami S.M."/>
            <person name="Doulbeau S."/>
            <person name="Elias M."/>
            <person name="Farnham G."/>
            <person name="Gachon C.M."/>
            <person name="Gschloessl B."/>
            <person name="Heesch S."/>
            <person name="Jabbari K."/>
            <person name="Jubin C."/>
            <person name="Kawai H."/>
            <person name="Kimura K."/>
            <person name="Kloareg B."/>
            <person name="Kupper F.C."/>
            <person name="Lang D."/>
            <person name="Le Bail A."/>
            <person name="Leblanc C."/>
            <person name="Lerouge P."/>
            <person name="Lohr M."/>
            <person name="Lopez P.J."/>
            <person name="Martens C."/>
            <person name="Maumus F."/>
            <person name="Michel G."/>
            <person name="Miranda-Saavedra D."/>
            <person name="Morales J."/>
            <person name="Moreau H."/>
            <person name="Motomura T."/>
            <person name="Nagasato C."/>
            <person name="Napoli C.A."/>
            <person name="Nelson D.R."/>
            <person name="Nyvall-Collen P."/>
            <person name="Peters A.F."/>
            <person name="Pommier C."/>
            <person name="Potin P."/>
            <person name="Poulain J."/>
            <person name="Quesneville H."/>
            <person name="Read B."/>
            <person name="Rensing S.A."/>
            <person name="Ritter A."/>
            <person name="Rousvoal S."/>
            <person name="Samanta M."/>
            <person name="Samson G."/>
            <person name="Schroeder D.C."/>
            <person name="Segurens B."/>
            <person name="Strittmatter M."/>
            <person name="Tonon T."/>
            <person name="Tregear J.W."/>
            <person name="Valentin K."/>
            <person name="von Dassow P."/>
            <person name="Yamagishi T."/>
            <person name="Van de Peer Y."/>
            <person name="Wincker P."/>
        </authorList>
    </citation>
    <scope>NUCLEOTIDE SEQUENCE [LARGE SCALE GENOMIC DNA]</scope>
    <source>
        <strain evidence="3">Ec32 / CCAP1310/4</strain>
    </source>
</reference>
<dbReference type="OrthoDB" id="200168at2759"/>
<feature type="domain" description="CRAL-TRIO" evidence="1">
    <location>
        <begin position="90"/>
        <end position="244"/>
    </location>
</feature>
<dbReference type="SMART" id="SM00516">
    <property type="entry name" value="SEC14"/>
    <property type="match status" value="1"/>
</dbReference>
<dbReference type="OMA" id="WRVEYGV"/>
<dbReference type="SUPFAM" id="SSF52087">
    <property type="entry name" value="CRAL/TRIO domain"/>
    <property type="match status" value="1"/>
</dbReference>
<dbReference type="PANTHER" id="PTHR45824">
    <property type="entry name" value="GH16843P"/>
    <property type="match status" value="1"/>
</dbReference>
<dbReference type="Pfam" id="PF00650">
    <property type="entry name" value="CRAL_TRIO"/>
    <property type="match status" value="1"/>
</dbReference>
<dbReference type="Gene3D" id="3.40.525.10">
    <property type="entry name" value="CRAL-TRIO lipid binding domain"/>
    <property type="match status" value="1"/>
</dbReference>
<dbReference type="AlphaFoldDB" id="D7FHL3"/>
<dbReference type="InParanoid" id="D7FHL3"/>
<dbReference type="InterPro" id="IPR036273">
    <property type="entry name" value="CRAL/TRIO_N_dom_sf"/>
</dbReference>
<accession>D7FHL3</accession>
<name>D7FHL3_ECTSI</name>
<protein>
    <submittedName>
        <fullName evidence="2">Phosphatidylinositol transfer protein PDR16</fullName>
    </submittedName>
</protein>
<dbReference type="EMBL" id="FN647779">
    <property type="protein sequence ID" value="CBJ28570.1"/>
    <property type="molecule type" value="Genomic_DNA"/>
</dbReference>
<gene>
    <name evidence="2" type="ORF">Esi_0109_0022</name>
</gene>
<dbReference type="SMART" id="SM01100">
    <property type="entry name" value="CRAL_TRIO_N"/>
    <property type="match status" value="1"/>
</dbReference>
<evidence type="ECO:0000259" key="1">
    <source>
        <dbReference type="PROSITE" id="PS50191"/>
    </source>
</evidence>
<dbReference type="GO" id="GO:0008526">
    <property type="term" value="F:phosphatidylinositol transfer activity"/>
    <property type="evidence" value="ECO:0007669"/>
    <property type="project" value="TreeGrafter"/>
</dbReference>
<evidence type="ECO:0000313" key="2">
    <source>
        <dbReference type="EMBL" id="CBJ28570.1"/>
    </source>
</evidence>
<organism evidence="2 3">
    <name type="scientific">Ectocarpus siliculosus</name>
    <name type="common">Brown alga</name>
    <name type="synonym">Conferva siliculosa</name>
    <dbReference type="NCBI Taxonomy" id="2880"/>
    <lineage>
        <taxon>Eukaryota</taxon>
        <taxon>Sar</taxon>
        <taxon>Stramenopiles</taxon>
        <taxon>Ochrophyta</taxon>
        <taxon>PX clade</taxon>
        <taxon>Phaeophyceae</taxon>
        <taxon>Ectocarpales</taxon>
        <taxon>Ectocarpaceae</taxon>
        <taxon>Ectocarpus</taxon>
    </lineage>
</organism>
<dbReference type="EMBL" id="FN649750">
    <property type="protein sequence ID" value="CBJ28570.1"/>
    <property type="molecule type" value="Genomic_DNA"/>
</dbReference>
<sequence>MSPGAITDEEASLISQVREAHFPSGTESYGLPLDDAVLVRYLRAREGSIEKAAAMLTATLEWRREFGFPEVFSKEMDVIRKENSTGKNYVSGFDSHGRPILVLRPRCENTTDHDGNIKHIVYQLERTRAILQRTSDGLGKACVIIDYVGFTLRNAPKMKTSMATLNILQNHYPETLGQAFFISPPVVFKGFWKVIYPFIDKDTKEKFTFVPGSATSPAAQEVLAKNFDMDVLEEGIGGKYATKFDSSIYLAAPLDQDYREALLLTNSGTGAS</sequence>
<dbReference type="InterPro" id="IPR001251">
    <property type="entry name" value="CRAL-TRIO_dom"/>
</dbReference>
<keyword evidence="3" id="KW-1185">Reference proteome</keyword>
<proteinExistence type="predicted"/>
<dbReference type="eggNOG" id="KOG1470">
    <property type="taxonomic scope" value="Eukaryota"/>
</dbReference>